<feature type="non-terminal residue" evidence="1">
    <location>
        <position position="1"/>
    </location>
</feature>
<evidence type="ECO:0000313" key="1">
    <source>
        <dbReference type="EMBL" id="KKL58039.1"/>
    </source>
</evidence>
<comment type="caution">
    <text evidence="1">The sequence shown here is derived from an EMBL/GenBank/DDBJ whole genome shotgun (WGS) entry which is preliminary data.</text>
</comment>
<sequence>GCSCSVAKGTIHFGDDIEGVKFVSNLPEGVEPYVFPIINSSNLIFVE</sequence>
<accession>A0A0F9D8U7</accession>
<protein>
    <submittedName>
        <fullName evidence="1">Uncharacterized protein</fullName>
    </submittedName>
</protein>
<organism evidence="1">
    <name type="scientific">marine sediment metagenome</name>
    <dbReference type="NCBI Taxonomy" id="412755"/>
    <lineage>
        <taxon>unclassified sequences</taxon>
        <taxon>metagenomes</taxon>
        <taxon>ecological metagenomes</taxon>
    </lineage>
</organism>
<dbReference type="AlphaFoldDB" id="A0A0F9D8U7"/>
<proteinExistence type="predicted"/>
<name>A0A0F9D8U7_9ZZZZ</name>
<dbReference type="EMBL" id="LAZR01029958">
    <property type="protein sequence ID" value="KKL58039.1"/>
    <property type="molecule type" value="Genomic_DNA"/>
</dbReference>
<reference evidence="1" key="1">
    <citation type="journal article" date="2015" name="Nature">
        <title>Complex archaea that bridge the gap between prokaryotes and eukaryotes.</title>
        <authorList>
            <person name="Spang A."/>
            <person name="Saw J.H."/>
            <person name="Jorgensen S.L."/>
            <person name="Zaremba-Niedzwiedzka K."/>
            <person name="Martijn J."/>
            <person name="Lind A.E."/>
            <person name="van Eijk R."/>
            <person name="Schleper C."/>
            <person name="Guy L."/>
            <person name="Ettema T.J."/>
        </authorList>
    </citation>
    <scope>NUCLEOTIDE SEQUENCE</scope>
</reference>
<gene>
    <name evidence="1" type="ORF">LCGC14_2229430</name>
</gene>